<proteinExistence type="predicted"/>
<evidence type="ECO:0000313" key="2">
    <source>
        <dbReference type="Proteomes" id="UP000286576"/>
    </source>
</evidence>
<accession>A0A418NU55</accession>
<dbReference type="OrthoDB" id="7406839at2"/>
<keyword evidence="2" id="KW-1185">Reference proteome</keyword>
<sequence>MKKLIALILAIAIVVLGWWFASPWMAMRGLAGAAQAGDTAELEERVDFPALRASVSDQITEATRRRQGQGGGLIDALGGAVAERIGREITDRALTPEAVGTLVVSGSLAAGMLPERLRGQDIDWDVERNGFDHFRAVGTFEDGTGGPTLLFARDGLGWDLTGIELP</sequence>
<comment type="caution">
    <text evidence="1">The sequence shown here is derived from an EMBL/GenBank/DDBJ whole genome shotgun (WGS) entry which is preliminary data.</text>
</comment>
<dbReference type="EMBL" id="QXFL01000002">
    <property type="protein sequence ID" value="RIV87541.1"/>
    <property type="molecule type" value="Genomic_DNA"/>
</dbReference>
<dbReference type="Pfam" id="PF11159">
    <property type="entry name" value="DUF2939"/>
    <property type="match status" value="1"/>
</dbReference>
<name>A0A418NU55_9SPHN</name>
<dbReference type="InterPro" id="IPR021330">
    <property type="entry name" value="DUF2939"/>
</dbReference>
<protein>
    <submittedName>
        <fullName evidence="1">DUF2939 domain-containing protein</fullName>
    </submittedName>
</protein>
<organism evidence="1 2">
    <name type="scientific">Aurantiacibacter zhengii</name>
    <dbReference type="NCBI Taxonomy" id="2307003"/>
    <lineage>
        <taxon>Bacteria</taxon>
        <taxon>Pseudomonadati</taxon>
        <taxon>Pseudomonadota</taxon>
        <taxon>Alphaproteobacteria</taxon>
        <taxon>Sphingomonadales</taxon>
        <taxon>Erythrobacteraceae</taxon>
        <taxon>Aurantiacibacter</taxon>
    </lineage>
</organism>
<reference evidence="1 2" key="1">
    <citation type="submission" date="2018-08" db="EMBL/GenBank/DDBJ databases">
        <title>Erythrobacter zhengii sp.nov., a bacterium isolated from deep-sea sediment.</title>
        <authorList>
            <person name="Fang C."/>
            <person name="Wu Y.-H."/>
            <person name="Sun C."/>
            <person name="Wang H."/>
            <person name="Cheng H."/>
            <person name="Meng F.-X."/>
            <person name="Wang C.-S."/>
            <person name="Xu X.-W."/>
        </authorList>
    </citation>
    <scope>NUCLEOTIDE SEQUENCE [LARGE SCALE GENOMIC DNA]</scope>
    <source>
        <strain evidence="1 2">V18</strain>
    </source>
</reference>
<dbReference type="AlphaFoldDB" id="A0A418NU55"/>
<dbReference type="Proteomes" id="UP000286576">
    <property type="component" value="Unassembled WGS sequence"/>
</dbReference>
<dbReference type="RefSeq" id="WP_119585068.1">
    <property type="nucleotide sequence ID" value="NZ_CAWODQ010000012.1"/>
</dbReference>
<evidence type="ECO:0000313" key="1">
    <source>
        <dbReference type="EMBL" id="RIV87541.1"/>
    </source>
</evidence>
<gene>
    <name evidence="1" type="ORF">D2V07_04120</name>
</gene>